<dbReference type="GO" id="GO:0032259">
    <property type="term" value="P:methylation"/>
    <property type="evidence" value="ECO:0007669"/>
    <property type="project" value="UniProtKB-KW"/>
</dbReference>
<dbReference type="OrthoDB" id="95666at2"/>
<name>Q6KIJ5_MYCM1</name>
<accession>Q6KIJ5</accession>
<dbReference type="Pfam" id="PF26055">
    <property type="entry name" value="Mtase_EDM2"/>
    <property type="match status" value="1"/>
</dbReference>
<feature type="domain" description="DM2" evidence="1">
    <location>
        <begin position="61"/>
        <end position="138"/>
    </location>
</feature>
<dbReference type="GO" id="GO:0008168">
    <property type="term" value="F:methyltransferase activity"/>
    <property type="evidence" value="ECO:0007669"/>
    <property type="project" value="UniProtKB-KW"/>
</dbReference>
<dbReference type="eggNOG" id="COG0827">
    <property type="taxonomic scope" value="Bacteria"/>
</dbReference>
<keyword evidence="3" id="KW-1185">Reference proteome</keyword>
<evidence type="ECO:0000313" key="2">
    <source>
        <dbReference type="EMBL" id="AAT27581.1"/>
    </source>
</evidence>
<dbReference type="EC" id="2.1.1.-" evidence="2"/>
<dbReference type="Gene3D" id="3.40.50.150">
    <property type="entry name" value="Vaccinia Virus protein VP39"/>
    <property type="match status" value="1"/>
</dbReference>
<dbReference type="SUPFAM" id="SSF53335">
    <property type="entry name" value="S-adenosyl-L-methionine-dependent methyltransferases"/>
    <property type="match status" value="1"/>
</dbReference>
<dbReference type="STRING" id="267748.MMOB0950"/>
<dbReference type="AlphaFoldDB" id="Q6KIJ5"/>
<dbReference type="REBASE" id="8160">
    <property type="entry name" value="M.MmoORF950P"/>
</dbReference>
<organism evidence="2 3">
    <name type="scientific">Mycoplasma mobile (strain ATCC 43663 / 163K / NCTC 11711)</name>
    <name type="common">Mesomycoplasma mobile</name>
    <dbReference type="NCBI Taxonomy" id="267748"/>
    <lineage>
        <taxon>Bacteria</taxon>
        <taxon>Bacillati</taxon>
        <taxon>Mycoplasmatota</taxon>
        <taxon>Mycoplasmoidales</taxon>
        <taxon>Metamycoplasmataceae</taxon>
        <taxon>Mesomycoplasma</taxon>
    </lineage>
</organism>
<keyword evidence="2" id="KW-0489">Methyltransferase</keyword>
<dbReference type="PRINTS" id="PR00507">
    <property type="entry name" value="N12N6MTFRASE"/>
</dbReference>
<gene>
    <name evidence="2" type="ordered locus">MMOB0950</name>
</gene>
<evidence type="ECO:0000313" key="3">
    <source>
        <dbReference type="Proteomes" id="UP000009072"/>
    </source>
</evidence>
<dbReference type="InterPro" id="IPR058939">
    <property type="entry name" value="Mtase_EDM2"/>
</dbReference>
<reference evidence="2 3" key="1">
    <citation type="journal article" date="2004" name="Genome Res.">
        <title>The complete genome and proteome of Mycoplasma mobile.</title>
        <authorList>
            <person name="Jaffe J.D."/>
            <person name="Stange-Thomann N."/>
            <person name="Smith C."/>
            <person name="DeCaprio D."/>
            <person name="Fisher S."/>
            <person name="Butler J."/>
            <person name="Calvo S."/>
            <person name="Elkins T."/>
            <person name="FitzGerald M.G."/>
            <person name="Hafez N."/>
            <person name="Kodira C.D."/>
            <person name="Major J."/>
            <person name="Wang S."/>
            <person name="Wilkinson J."/>
            <person name="Nicol R."/>
            <person name="Nusbaum C."/>
            <person name="Birren B."/>
            <person name="Berg H.C."/>
            <person name="Church G.M."/>
        </authorList>
    </citation>
    <scope>NUCLEOTIDE SEQUENCE [LARGE SCALE GENOMIC DNA]</scope>
    <source>
        <strain evidence="3">ATCC 43663 / 163K / NCTC 11711</strain>
    </source>
</reference>
<protein>
    <submittedName>
        <fullName evidence="2">Putative type II DNA methylase protein</fullName>
        <ecNumber evidence="2">2.1.1.-</ecNumber>
    </submittedName>
</protein>
<dbReference type="InterPro" id="IPR029063">
    <property type="entry name" value="SAM-dependent_MTases_sf"/>
</dbReference>
<dbReference type="RefSeq" id="WP_011264615.1">
    <property type="nucleotide sequence ID" value="NC_006908.1"/>
</dbReference>
<dbReference type="HOGENOM" id="CLU_070439_0_0_14"/>
<proteinExistence type="predicted"/>
<dbReference type="EMBL" id="AE017308">
    <property type="protein sequence ID" value="AAT27581.1"/>
    <property type="molecule type" value="Genomic_DNA"/>
</dbReference>
<dbReference type="KEGG" id="mmo:MMOB0950"/>
<keyword evidence="2" id="KW-0808">Transferase</keyword>
<dbReference type="Proteomes" id="UP000009072">
    <property type="component" value="Chromosome"/>
</dbReference>
<evidence type="ECO:0000259" key="1">
    <source>
        <dbReference type="Pfam" id="PF26055"/>
    </source>
</evidence>
<sequence length="309" mass="36495">MKNNKLDQFYTNPKIVDSLLKIVFDLFYSLRNDQSQYTFIEPSAGSGNFIDGLYKLGVDIKKNVRAFDIDPKNNSIIEKKDFFDVNFNEMNLNKKKTVTIGNPPFGKKGDLALKFLNKSLEHSGIVAFILPKIFNRYLTQSKVKNDSKLIFQQNIDSNSFLVNDREYNVNCCFQIWISPEVKVSISNLRLEKQIKALTSDVELFVHNNTKETLKYFDKKKYNWDFAVHRQGYYDYNKKIINPKKLIQNRQYLFIKCKNEEIKQYVEKIDFSKLSKENSTTIFGFSNSDFYKELYELILHEFSEKEFNFD</sequence>